<gene>
    <name evidence="3" type="ORF">EEDITHA_LOCUS21912</name>
</gene>
<dbReference type="Proteomes" id="UP001153954">
    <property type="component" value="Unassembled WGS sequence"/>
</dbReference>
<keyword evidence="2" id="KW-0472">Membrane</keyword>
<proteinExistence type="predicted"/>
<comment type="caution">
    <text evidence="3">The sequence shown here is derived from an EMBL/GenBank/DDBJ whole genome shotgun (WGS) entry which is preliminary data.</text>
</comment>
<feature type="transmembrane region" description="Helical" evidence="2">
    <location>
        <begin position="156"/>
        <end position="175"/>
    </location>
</feature>
<keyword evidence="2" id="KW-1133">Transmembrane helix</keyword>
<accession>A0AAU9VCP4</accession>
<evidence type="ECO:0000256" key="1">
    <source>
        <dbReference type="SAM" id="MobiDB-lite"/>
    </source>
</evidence>
<feature type="transmembrane region" description="Helical" evidence="2">
    <location>
        <begin position="102"/>
        <end position="124"/>
    </location>
</feature>
<organism evidence="3 4">
    <name type="scientific">Euphydryas editha</name>
    <name type="common">Edith's checkerspot</name>
    <dbReference type="NCBI Taxonomy" id="104508"/>
    <lineage>
        <taxon>Eukaryota</taxon>
        <taxon>Metazoa</taxon>
        <taxon>Ecdysozoa</taxon>
        <taxon>Arthropoda</taxon>
        <taxon>Hexapoda</taxon>
        <taxon>Insecta</taxon>
        <taxon>Pterygota</taxon>
        <taxon>Neoptera</taxon>
        <taxon>Endopterygota</taxon>
        <taxon>Lepidoptera</taxon>
        <taxon>Glossata</taxon>
        <taxon>Ditrysia</taxon>
        <taxon>Papilionoidea</taxon>
        <taxon>Nymphalidae</taxon>
        <taxon>Nymphalinae</taxon>
        <taxon>Euphydryas</taxon>
    </lineage>
</organism>
<evidence type="ECO:0000313" key="3">
    <source>
        <dbReference type="EMBL" id="CAH2107929.1"/>
    </source>
</evidence>
<protein>
    <submittedName>
        <fullName evidence="3">Uncharacterized protein</fullName>
    </submittedName>
</protein>
<evidence type="ECO:0000256" key="2">
    <source>
        <dbReference type="SAM" id="Phobius"/>
    </source>
</evidence>
<name>A0AAU9VCP4_EUPED</name>
<dbReference type="EMBL" id="CAKOGL010000031">
    <property type="protein sequence ID" value="CAH2107929.1"/>
    <property type="molecule type" value="Genomic_DNA"/>
</dbReference>
<reference evidence="3" key="1">
    <citation type="submission" date="2022-03" db="EMBL/GenBank/DDBJ databases">
        <authorList>
            <person name="Tunstrom K."/>
        </authorList>
    </citation>
    <scope>NUCLEOTIDE SEQUENCE</scope>
</reference>
<evidence type="ECO:0000313" key="4">
    <source>
        <dbReference type="Proteomes" id="UP001153954"/>
    </source>
</evidence>
<feature type="region of interest" description="Disordered" evidence="1">
    <location>
        <begin position="32"/>
        <end position="63"/>
    </location>
</feature>
<keyword evidence="2" id="KW-0812">Transmembrane</keyword>
<keyword evidence="4" id="KW-1185">Reference proteome</keyword>
<sequence>MDHQVHHPTLPCYSEYHTSTSIVQGGVRERYVHDGPAPPSHTRVDRPAIEDGQVGGNHPLLEDRSPRIRRWTSPQLGLCVEVSEHQHQSRLLFKSPCLPTRLYWWAVLGFWAQVLPSFLCFPLFPRAHDYAVPRGRSVGGLAGSAVRLSGAMPARVPFFAAAVALPAAVHLIVTLRCHVLNFVSAIALTRYLLQELDPNRNEAH</sequence>
<dbReference type="AlphaFoldDB" id="A0AAU9VCP4"/>